<sequence length="155" mass="17788">MQKISAGVFKNFPRFFFLPFLLAFLFLTLTACQFENSSLQEDTTTFSKIPEQYLSKIQTSDIKQIERISITGGKDSSVSQDLSKEEISAFTDWMHQLRFHEEISRKEALSSGAVTYYHIFFLDGSKLTISPGEIMQINDTYYRLNTEVSTIKPPC</sequence>
<organism evidence="1 2">
    <name type="scientific">Faecalimonas umbilicata</name>
    <dbReference type="NCBI Taxonomy" id="1912855"/>
    <lineage>
        <taxon>Bacteria</taxon>
        <taxon>Bacillati</taxon>
        <taxon>Bacillota</taxon>
        <taxon>Clostridia</taxon>
        <taxon>Lachnospirales</taxon>
        <taxon>Lachnospiraceae</taxon>
        <taxon>Faecalimonas</taxon>
    </lineage>
</organism>
<evidence type="ECO:0000313" key="2">
    <source>
        <dbReference type="Proteomes" id="UP000294613"/>
    </source>
</evidence>
<reference evidence="1 2" key="1">
    <citation type="submission" date="2019-03" db="EMBL/GenBank/DDBJ databases">
        <title>Genomic Encyclopedia of Type Strains, Phase IV (KMG-IV): sequencing the most valuable type-strain genomes for metagenomic binning, comparative biology and taxonomic classification.</title>
        <authorList>
            <person name="Goeker M."/>
        </authorList>
    </citation>
    <scope>NUCLEOTIDE SEQUENCE [LARGE SCALE GENOMIC DNA]</scope>
    <source>
        <strain evidence="1 2">DSM 103426</strain>
    </source>
</reference>
<protein>
    <recommendedName>
        <fullName evidence="3">Lipoprotein</fullName>
    </recommendedName>
</protein>
<dbReference type="PROSITE" id="PS51257">
    <property type="entry name" value="PROKAR_LIPOPROTEIN"/>
    <property type="match status" value="1"/>
</dbReference>
<comment type="caution">
    <text evidence="1">The sequence shown here is derived from an EMBL/GenBank/DDBJ whole genome shotgun (WGS) entry which is preliminary data.</text>
</comment>
<accession>A0A4R3JSQ9</accession>
<gene>
    <name evidence="1" type="ORF">EDD74_10181</name>
</gene>
<dbReference type="Proteomes" id="UP000294613">
    <property type="component" value="Unassembled WGS sequence"/>
</dbReference>
<proteinExistence type="predicted"/>
<dbReference type="AlphaFoldDB" id="A0A4R3JSQ9"/>
<evidence type="ECO:0008006" key="3">
    <source>
        <dbReference type="Google" id="ProtNLM"/>
    </source>
</evidence>
<dbReference type="EMBL" id="SLZV01000001">
    <property type="protein sequence ID" value="TCS70233.1"/>
    <property type="molecule type" value="Genomic_DNA"/>
</dbReference>
<evidence type="ECO:0000313" key="1">
    <source>
        <dbReference type="EMBL" id="TCS70233.1"/>
    </source>
</evidence>
<name>A0A4R3JSQ9_9FIRM</name>
<dbReference type="RefSeq" id="WP_116441175.1">
    <property type="nucleotide sequence ID" value="NZ_BHEO01000002.1"/>
</dbReference>